<proteinExistence type="predicted"/>
<gene>
    <name evidence="2" type="ORF">K1Y79_01555</name>
</gene>
<comment type="caution">
    <text evidence="2">The sequence shown here is derived from an EMBL/GenBank/DDBJ whole genome shotgun (WGS) entry which is preliminary data.</text>
</comment>
<evidence type="ECO:0000256" key="1">
    <source>
        <dbReference type="SAM" id="SignalP"/>
    </source>
</evidence>
<organism evidence="2 3">
    <name type="scientific">Chitinophaga rhizophila</name>
    <dbReference type="NCBI Taxonomy" id="2866212"/>
    <lineage>
        <taxon>Bacteria</taxon>
        <taxon>Pseudomonadati</taxon>
        <taxon>Bacteroidota</taxon>
        <taxon>Chitinophagia</taxon>
        <taxon>Chitinophagales</taxon>
        <taxon>Chitinophagaceae</taxon>
        <taxon>Chitinophaga</taxon>
    </lineage>
</organism>
<keyword evidence="1" id="KW-0732">Signal</keyword>
<sequence length="204" mass="23479">MSRLTTLMASLLLFCFITASAQTTFDSPTPAFTQKDTSYWIYNFRQFRDAVYQHDIAKARVYIDFPILDESNEIWFLAYGANEKALEKLPDEAKPFTEKDFRQYFSRLFPPYFIKTLLKVKTDELLKRSEYETVSLVDSTESTSYIMYVNWDKAENSLVLNLAATGIPGGSEGEDEQTMEFNIIYLFDVTAKGHLKLKAIKMAG</sequence>
<dbReference type="Proteomes" id="UP000812961">
    <property type="component" value="Unassembled WGS sequence"/>
</dbReference>
<evidence type="ECO:0008006" key="4">
    <source>
        <dbReference type="Google" id="ProtNLM"/>
    </source>
</evidence>
<evidence type="ECO:0000313" key="3">
    <source>
        <dbReference type="Proteomes" id="UP000812961"/>
    </source>
</evidence>
<accession>A0ABS7G5S4</accession>
<protein>
    <recommendedName>
        <fullName evidence="4">Lipoprotein</fullName>
    </recommendedName>
</protein>
<name>A0ABS7G5S4_9BACT</name>
<dbReference type="EMBL" id="JAICCF010000001">
    <property type="protein sequence ID" value="MBW8683007.1"/>
    <property type="molecule type" value="Genomic_DNA"/>
</dbReference>
<keyword evidence="3" id="KW-1185">Reference proteome</keyword>
<feature type="signal peptide" evidence="1">
    <location>
        <begin position="1"/>
        <end position="21"/>
    </location>
</feature>
<dbReference type="RefSeq" id="WP_220248240.1">
    <property type="nucleotide sequence ID" value="NZ_JAICCF010000001.1"/>
</dbReference>
<feature type="chain" id="PRO_5045168258" description="Lipoprotein" evidence="1">
    <location>
        <begin position="22"/>
        <end position="204"/>
    </location>
</feature>
<reference evidence="2 3" key="1">
    <citation type="submission" date="2021-08" db="EMBL/GenBank/DDBJ databases">
        <title>The genome sequence of Chitinophaga sp. B61.</title>
        <authorList>
            <person name="Zhang X."/>
        </authorList>
    </citation>
    <scope>NUCLEOTIDE SEQUENCE [LARGE SCALE GENOMIC DNA]</scope>
    <source>
        <strain evidence="2 3">B61</strain>
    </source>
</reference>
<evidence type="ECO:0000313" key="2">
    <source>
        <dbReference type="EMBL" id="MBW8683007.1"/>
    </source>
</evidence>